<dbReference type="EMBL" id="HBEP01019314">
    <property type="protein sequence ID" value="CAD8489678.1"/>
    <property type="molecule type" value="Transcribed_RNA"/>
</dbReference>
<proteinExistence type="predicted"/>
<dbReference type="SUPFAM" id="SSF63825">
    <property type="entry name" value="YWTD domain"/>
    <property type="match status" value="1"/>
</dbReference>
<name>A0A7S0EMT4_9EUKA</name>
<protein>
    <submittedName>
        <fullName evidence="1">Uncharacterized protein</fullName>
    </submittedName>
</protein>
<gene>
    <name evidence="1" type="ORF">PANT1444_LOCUS10827</name>
</gene>
<accession>A0A7S0EMT4</accession>
<dbReference type="AlphaFoldDB" id="A0A7S0EMT4"/>
<dbReference type="Gene3D" id="2.120.10.30">
    <property type="entry name" value="TolB, C-terminal domain"/>
    <property type="match status" value="1"/>
</dbReference>
<organism evidence="1">
    <name type="scientific">Phaeocystis antarctica</name>
    <dbReference type="NCBI Taxonomy" id="33657"/>
    <lineage>
        <taxon>Eukaryota</taxon>
        <taxon>Haptista</taxon>
        <taxon>Haptophyta</taxon>
        <taxon>Prymnesiophyceae</taxon>
        <taxon>Phaeocystales</taxon>
        <taxon>Phaeocystaceae</taxon>
        <taxon>Phaeocystis</taxon>
    </lineage>
</organism>
<dbReference type="InterPro" id="IPR011042">
    <property type="entry name" value="6-blade_b-propeller_TolB-like"/>
</dbReference>
<sequence length="335" mass="36101">MISLLTPLAYSPAAAPIIGGQGDFMYQYIAEKLQPPQGASIVNAHGLVTDADGNIILTYQNDGKSDFNCLIKWAPDGTGGEFLTGGGRALCDGTPHGLKVATENGTQFLYHANNDQKLTKTTLNGTIVWQRTGNFGQDPTLPYTPTWFAVPPASQYIYLCDGYGSNNVYPFDRYTGAWTNVTYGGKGGMAEHGKFSTNHGCTYDPRNGMIAVSDRANHRLEYLRFDPASPDGLAYDHTVDMRPVMGGATLPCNLRVYPAQEGRAISPALDGPVAVLDADNAIVSVVNVSVLLAAEQHKHPHDAIFLANGDMAVATWAPGRLSYWMRLHPPAAPTR</sequence>
<reference evidence="1" key="1">
    <citation type="submission" date="2021-01" db="EMBL/GenBank/DDBJ databases">
        <authorList>
            <person name="Corre E."/>
            <person name="Pelletier E."/>
            <person name="Niang G."/>
            <person name="Scheremetjew M."/>
            <person name="Finn R."/>
            <person name="Kale V."/>
            <person name="Holt S."/>
            <person name="Cochrane G."/>
            <person name="Meng A."/>
            <person name="Brown T."/>
            <person name="Cohen L."/>
        </authorList>
    </citation>
    <scope>NUCLEOTIDE SEQUENCE</scope>
    <source>
        <strain evidence="1">CCMP1374</strain>
    </source>
</reference>
<evidence type="ECO:0000313" key="1">
    <source>
        <dbReference type="EMBL" id="CAD8489678.1"/>
    </source>
</evidence>